<evidence type="ECO:0000256" key="1">
    <source>
        <dbReference type="ARBA" id="ARBA00022598"/>
    </source>
</evidence>
<keyword evidence="6" id="KW-0963">Cytoplasm</keyword>
<evidence type="ECO:0000256" key="5">
    <source>
        <dbReference type="ARBA" id="ARBA00048539"/>
    </source>
</evidence>
<dbReference type="InterPro" id="IPR014729">
    <property type="entry name" value="Rossmann-like_a/b/a_fold"/>
</dbReference>
<dbReference type="HAMAP" id="MF_01161">
    <property type="entry name" value="tRNA_Ile_lys_synt"/>
    <property type="match status" value="1"/>
</dbReference>
<dbReference type="GO" id="GO:0032267">
    <property type="term" value="F:tRNA(Ile)-lysidine synthase activity"/>
    <property type="evidence" value="ECO:0007669"/>
    <property type="project" value="UniProtKB-EC"/>
</dbReference>
<comment type="domain">
    <text evidence="6">The N-terminal region contains the highly conserved SGGXDS motif, predicted to be a P-loop motif involved in ATP binding.</text>
</comment>
<organism evidence="8 9">
    <name type="scientific">Oecophyllibacter saccharovorans</name>
    <dbReference type="NCBI Taxonomy" id="2558360"/>
    <lineage>
        <taxon>Bacteria</taxon>
        <taxon>Pseudomonadati</taxon>
        <taxon>Pseudomonadota</taxon>
        <taxon>Alphaproteobacteria</taxon>
        <taxon>Acetobacterales</taxon>
        <taxon>Acetobacteraceae</taxon>
        <taxon>Oecophyllibacter</taxon>
    </lineage>
</organism>
<protein>
    <recommendedName>
        <fullName evidence="6">tRNA(Ile)-lysidine synthase</fullName>
        <ecNumber evidence="6">6.3.4.19</ecNumber>
    </recommendedName>
    <alternativeName>
        <fullName evidence="6">tRNA(Ile)-2-lysyl-cytidine synthase</fullName>
    </alternativeName>
    <alternativeName>
        <fullName evidence="6">tRNA(Ile)-lysidine synthetase</fullName>
    </alternativeName>
</protein>
<feature type="domain" description="tRNA(Ile)-lysidine/2-thiocytidine synthase N-terminal" evidence="7">
    <location>
        <begin position="22"/>
        <end position="195"/>
    </location>
</feature>
<proteinExistence type="inferred from homology"/>
<name>A0A506ULZ9_9PROT</name>
<sequence length="413" mass="44584">MEFAALMTRCGADFLKVLALPVAVGVSGGADSMALAWLTRRWGGRVLAFTVDHGLRTEAAQEARLTYERLQSCGIACRVLALEGLGTRRLQERARQHRLARLEEAAWQAGAPALLLAHHRHDQEETLWMRQQGGSDWPGLQVMAASALRGRVAVLRPLLGISPQRLRATLRQAGLPWCEDPSNHNRRFERVRVRQDLGASQRQDLHNLRDRALSEAGAEERAVAGLLAVACRWEPEGWVSLAPGPLQAGGEALAVSALRRLVRLVGGKAYPPSRQATAALLQRGGGSLGGAVLGARRGRWHLVREERGLPAVPLTDQLLWAGRWRYVAGAEPVGEARAPLLCAPLGPHVSRLKSPAPEAFVPRAALAALPGIWQGGRLVAVPAGMRGLQESGRPAVSFIWESGVPVTGARLLD</sequence>
<keyword evidence="9" id="KW-1185">Reference proteome</keyword>
<dbReference type="GO" id="GO:0006400">
    <property type="term" value="P:tRNA modification"/>
    <property type="evidence" value="ECO:0007669"/>
    <property type="project" value="UniProtKB-UniRule"/>
</dbReference>
<dbReference type="GO" id="GO:0005737">
    <property type="term" value="C:cytoplasm"/>
    <property type="evidence" value="ECO:0007669"/>
    <property type="project" value="UniProtKB-SubCell"/>
</dbReference>
<comment type="subcellular location">
    <subcellularLocation>
        <location evidence="6">Cytoplasm</location>
    </subcellularLocation>
</comment>
<evidence type="ECO:0000259" key="7">
    <source>
        <dbReference type="Pfam" id="PF01171"/>
    </source>
</evidence>
<keyword evidence="2 6" id="KW-0819">tRNA processing</keyword>
<dbReference type="PANTHER" id="PTHR43033">
    <property type="entry name" value="TRNA(ILE)-LYSIDINE SYNTHASE-RELATED"/>
    <property type="match status" value="1"/>
</dbReference>
<dbReference type="SUPFAM" id="SSF52402">
    <property type="entry name" value="Adenine nucleotide alpha hydrolases-like"/>
    <property type="match status" value="1"/>
</dbReference>
<dbReference type="EMBL" id="SORZ01000002">
    <property type="protein sequence ID" value="TPW34367.1"/>
    <property type="molecule type" value="Genomic_DNA"/>
</dbReference>
<accession>A0A506ULZ9</accession>
<comment type="function">
    <text evidence="6">Ligates lysine onto the cytidine present at position 34 of the AUA codon-specific tRNA(Ile) that contains the anticodon CAU, in an ATP-dependent manner. Cytidine is converted to lysidine, thus changing the amino acid specificity of the tRNA from methionine to isoleucine.</text>
</comment>
<dbReference type="InterPro" id="IPR012094">
    <property type="entry name" value="tRNA_Ile_lys_synt"/>
</dbReference>
<dbReference type="Gene3D" id="3.40.50.620">
    <property type="entry name" value="HUPs"/>
    <property type="match status" value="1"/>
</dbReference>
<evidence type="ECO:0000256" key="6">
    <source>
        <dbReference type="HAMAP-Rule" id="MF_01161"/>
    </source>
</evidence>
<evidence type="ECO:0000313" key="8">
    <source>
        <dbReference type="EMBL" id="TPW34367.1"/>
    </source>
</evidence>
<dbReference type="RefSeq" id="WP_165600955.1">
    <property type="nucleotide sequence ID" value="NZ_SORZ01000002.1"/>
</dbReference>
<evidence type="ECO:0000313" key="9">
    <source>
        <dbReference type="Proteomes" id="UP000315037"/>
    </source>
</evidence>
<comment type="caution">
    <text evidence="8">The sequence shown here is derived from an EMBL/GenBank/DDBJ whole genome shotgun (WGS) entry which is preliminary data.</text>
</comment>
<comment type="similarity">
    <text evidence="6">Belongs to the tRNA(Ile)-lysidine synthase family.</text>
</comment>
<dbReference type="Pfam" id="PF01171">
    <property type="entry name" value="ATP_bind_3"/>
    <property type="match status" value="1"/>
</dbReference>
<evidence type="ECO:0000256" key="2">
    <source>
        <dbReference type="ARBA" id="ARBA00022694"/>
    </source>
</evidence>
<comment type="catalytic activity">
    <reaction evidence="5 6">
        <text>cytidine(34) in tRNA(Ile2) + L-lysine + ATP = lysidine(34) in tRNA(Ile2) + AMP + diphosphate + H(+)</text>
        <dbReference type="Rhea" id="RHEA:43744"/>
        <dbReference type="Rhea" id="RHEA-COMP:10625"/>
        <dbReference type="Rhea" id="RHEA-COMP:10670"/>
        <dbReference type="ChEBI" id="CHEBI:15378"/>
        <dbReference type="ChEBI" id="CHEBI:30616"/>
        <dbReference type="ChEBI" id="CHEBI:32551"/>
        <dbReference type="ChEBI" id="CHEBI:33019"/>
        <dbReference type="ChEBI" id="CHEBI:82748"/>
        <dbReference type="ChEBI" id="CHEBI:83665"/>
        <dbReference type="ChEBI" id="CHEBI:456215"/>
        <dbReference type="EC" id="6.3.4.19"/>
    </reaction>
</comment>
<keyword evidence="3 6" id="KW-0547">Nucleotide-binding</keyword>
<feature type="binding site" evidence="6">
    <location>
        <begin position="27"/>
        <end position="32"/>
    </location>
    <ligand>
        <name>ATP</name>
        <dbReference type="ChEBI" id="CHEBI:30616"/>
    </ligand>
</feature>
<dbReference type="Proteomes" id="UP000315037">
    <property type="component" value="Unassembled WGS sequence"/>
</dbReference>
<dbReference type="GO" id="GO:0005524">
    <property type="term" value="F:ATP binding"/>
    <property type="evidence" value="ECO:0007669"/>
    <property type="project" value="UniProtKB-UniRule"/>
</dbReference>
<reference evidence="8 9" key="1">
    <citation type="submission" date="2019-03" db="EMBL/GenBank/DDBJ databases">
        <title>The complete genome sequence of Neokomagataea sp. Jb2 NBRC113641.</title>
        <authorList>
            <person name="Chua K.-O."/>
            <person name="Chan K.-G."/>
            <person name="See-Too W.-S."/>
        </authorList>
    </citation>
    <scope>NUCLEOTIDE SEQUENCE [LARGE SCALE GENOMIC DNA]</scope>
    <source>
        <strain evidence="8 9">Jb2</strain>
    </source>
</reference>
<dbReference type="EC" id="6.3.4.19" evidence="6"/>
<dbReference type="NCBIfam" id="TIGR02432">
    <property type="entry name" value="lysidine_TilS_N"/>
    <property type="match status" value="1"/>
</dbReference>
<gene>
    <name evidence="6 8" type="primary">tilS</name>
    <name evidence="8" type="ORF">E3202_07720</name>
</gene>
<dbReference type="PANTHER" id="PTHR43033:SF5">
    <property type="entry name" value="TRNA(ILE)-LYSIDINE SYNTHETASE"/>
    <property type="match status" value="1"/>
</dbReference>
<keyword evidence="1 6" id="KW-0436">Ligase</keyword>
<dbReference type="AlphaFoldDB" id="A0A506ULZ9"/>
<dbReference type="InterPro" id="IPR011063">
    <property type="entry name" value="TilS/TtcA_N"/>
</dbReference>
<evidence type="ECO:0000256" key="4">
    <source>
        <dbReference type="ARBA" id="ARBA00022840"/>
    </source>
</evidence>
<keyword evidence="4 6" id="KW-0067">ATP-binding</keyword>
<evidence type="ECO:0000256" key="3">
    <source>
        <dbReference type="ARBA" id="ARBA00022741"/>
    </source>
</evidence>
<dbReference type="InterPro" id="IPR012795">
    <property type="entry name" value="tRNA_Ile_lys_synt_N"/>
</dbReference>
<dbReference type="CDD" id="cd01992">
    <property type="entry name" value="TilS_N"/>
    <property type="match status" value="1"/>
</dbReference>